<sequence length="234" mass="26388">MAHGGATSQCFQIMKAGWLLRQSDILHRWKKCWTVIYANGDLKYFESPDKLIAEETLSIPVEVQGTMRGEACRVSPPDGRPYAAVFAFSTPDKTWRFCADDPDDADAWLLTLEEARQARPASAPLPQQYHQYRQYQQPPPPPPYSQYGYGPQPANQGQYQSQRVIYVENGCNVPARVIYHPDGNTVVVYEDGRPPFCHRHSCYGCRSCCAGDAALGFAAGALLFSPFLWWPMWC</sequence>
<dbReference type="InterPro" id="IPR039680">
    <property type="entry name" value="PLEKHB1/2"/>
</dbReference>
<evidence type="ECO:0000259" key="4">
    <source>
        <dbReference type="PROSITE" id="PS50003"/>
    </source>
</evidence>
<comment type="caution">
    <text evidence="5">The sequence shown here is derived from an EMBL/GenBank/DDBJ whole genome shotgun (WGS) entry which is preliminary data.</text>
</comment>
<evidence type="ECO:0000313" key="5">
    <source>
        <dbReference type="EMBL" id="PAA69404.1"/>
    </source>
</evidence>
<evidence type="ECO:0000256" key="1">
    <source>
        <dbReference type="ARBA" id="ARBA00004370"/>
    </source>
</evidence>
<evidence type="ECO:0000256" key="3">
    <source>
        <dbReference type="SAM" id="MobiDB-lite"/>
    </source>
</evidence>
<dbReference type="OrthoDB" id="2157866at2759"/>
<dbReference type="PROSITE" id="PS50003">
    <property type="entry name" value="PH_DOMAIN"/>
    <property type="match status" value="1"/>
</dbReference>
<evidence type="ECO:0000313" key="6">
    <source>
        <dbReference type="Proteomes" id="UP000215902"/>
    </source>
</evidence>
<proteinExistence type="predicted"/>
<reference evidence="5 6" key="1">
    <citation type="submission" date="2017-06" db="EMBL/GenBank/DDBJ databases">
        <title>A platform for efficient transgenesis in Macrostomum lignano, a flatworm model organism for stem cell research.</title>
        <authorList>
            <person name="Berezikov E."/>
        </authorList>
    </citation>
    <scope>NUCLEOTIDE SEQUENCE [LARGE SCALE GENOMIC DNA]</scope>
    <source>
        <strain evidence="5">DV1</strain>
        <tissue evidence="5">Whole organism</tissue>
    </source>
</reference>
<dbReference type="Proteomes" id="UP000215902">
    <property type="component" value="Unassembled WGS sequence"/>
</dbReference>
<dbReference type="GO" id="GO:0016020">
    <property type="term" value="C:membrane"/>
    <property type="evidence" value="ECO:0007669"/>
    <property type="project" value="UniProtKB-SubCell"/>
</dbReference>
<dbReference type="Gene3D" id="2.30.29.30">
    <property type="entry name" value="Pleckstrin-homology domain (PH domain)/Phosphotyrosine-binding domain (PTB)"/>
    <property type="match status" value="1"/>
</dbReference>
<dbReference type="AlphaFoldDB" id="A0A267F867"/>
<dbReference type="InterPro" id="IPR011993">
    <property type="entry name" value="PH-like_dom_sf"/>
</dbReference>
<feature type="region of interest" description="Disordered" evidence="3">
    <location>
        <begin position="133"/>
        <end position="156"/>
    </location>
</feature>
<dbReference type="EMBL" id="NIVC01001326">
    <property type="protein sequence ID" value="PAA69404.1"/>
    <property type="molecule type" value="Genomic_DNA"/>
</dbReference>
<dbReference type="PANTHER" id="PTHR14309">
    <property type="entry name" value="EXPRESSED PROTEIN"/>
    <property type="match status" value="1"/>
</dbReference>
<comment type="subcellular location">
    <subcellularLocation>
        <location evidence="1">Membrane</location>
    </subcellularLocation>
</comment>
<name>A0A267F867_9PLAT</name>
<dbReference type="GO" id="GO:0045595">
    <property type="term" value="P:regulation of cell differentiation"/>
    <property type="evidence" value="ECO:0007669"/>
    <property type="project" value="TreeGrafter"/>
</dbReference>
<protein>
    <recommendedName>
        <fullName evidence="4">PH domain-containing protein</fullName>
    </recommendedName>
</protein>
<dbReference type="InterPro" id="IPR001849">
    <property type="entry name" value="PH_domain"/>
</dbReference>
<dbReference type="SUPFAM" id="SSF50729">
    <property type="entry name" value="PH domain-like"/>
    <property type="match status" value="1"/>
</dbReference>
<dbReference type="FunFam" id="2.30.29.30:FF:000073">
    <property type="entry name" value="Pleckstrin homology domain-containing family B member 2"/>
    <property type="match status" value="1"/>
</dbReference>
<dbReference type="SMART" id="SM00233">
    <property type="entry name" value="PH"/>
    <property type="match status" value="1"/>
</dbReference>
<keyword evidence="6" id="KW-1185">Reference proteome</keyword>
<evidence type="ECO:0000256" key="2">
    <source>
        <dbReference type="ARBA" id="ARBA00023136"/>
    </source>
</evidence>
<dbReference type="PANTHER" id="PTHR14309:SF10">
    <property type="entry name" value="PH DOMAIN-CONTAINING PROTEIN"/>
    <property type="match status" value="1"/>
</dbReference>
<feature type="domain" description="PH" evidence="4">
    <location>
        <begin position="12"/>
        <end position="117"/>
    </location>
</feature>
<keyword evidence="2" id="KW-0472">Membrane</keyword>
<accession>A0A267F867</accession>
<dbReference type="Pfam" id="PF00169">
    <property type="entry name" value="PH"/>
    <property type="match status" value="1"/>
</dbReference>
<gene>
    <name evidence="5" type="ORF">BOX15_Mlig005272g1</name>
</gene>
<organism evidence="5 6">
    <name type="scientific">Macrostomum lignano</name>
    <dbReference type="NCBI Taxonomy" id="282301"/>
    <lineage>
        <taxon>Eukaryota</taxon>
        <taxon>Metazoa</taxon>
        <taxon>Spiralia</taxon>
        <taxon>Lophotrochozoa</taxon>
        <taxon>Platyhelminthes</taxon>
        <taxon>Rhabditophora</taxon>
        <taxon>Macrostomorpha</taxon>
        <taxon>Macrostomida</taxon>
        <taxon>Macrostomidae</taxon>
        <taxon>Macrostomum</taxon>
    </lineage>
</organism>